<reference evidence="2" key="1">
    <citation type="submission" date="2021-03" db="EMBL/GenBank/DDBJ databases">
        <authorList>
            <person name="Wang G."/>
        </authorList>
    </citation>
    <scope>NUCLEOTIDE SEQUENCE</scope>
    <source>
        <strain evidence="2">KCTC 12899</strain>
    </source>
</reference>
<evidence type="ECO:0000313" key="2">
    <source>
        <dbReference type="EMBL" id="MBO1321380.1"/>
    </source>
</evidence>
<dbReference type="AlphaFoldDB" id="A0A8J7QJW5"/>
<protein>
    <submittedName>
        <fullName evidence="2">Uncharacterized protein</fullName>
    </submittedName>
</protein>
<evidence type="ECO:0000256" key="1">
    <source>
        <dbReference type="SAM" id="MobiDB-lite"/>
    </source>
</evidence>
<dbReference type="EMBL" id="JAFREP010000024">
    <property type="protein sequence ID" value="MBO1321380.1"/>
    <property type="molecule type" value="Genomic_DNA"/>
</dbReference>
<proteinExistence type="predicted"/>
<gene>
    <name evidence="2" type="ORF">J3U88_23060</name>
</gene>
<comment type="caution">
    <text evidence="2">The sequence shown here is derived from an EMBL/GenBank/DDBJ whole genome shotgun (WGS) entry which is preliminary data.</text>
</comment>
<accession>A0A8J7QJW5</accession>
<keyword evidence="3" id="KW-1185">Reference proteome</keyword>
<name>A0A8J7QJW5_9BACT</name>
<evidence type="ECO:0000313" key="3">
    <source>
        <dbReference type="Proteomes" id="UP000664417"/>
    </source>
</evidence>
<feature type="region of interest" description="Disordered" evidence="1">
    <location>
        <begin position="179"/>
        <end position="200"/>
    </location>
</feature>
<sequence>MISRILFVPAVHATAVVPYIPPGSPFGWAAVSAAVLAYYRVIPPVSDVEHWGHHLLNKNPEVSQWTHDEQPIGRIDKALAGTYAGQVLKRRDNITQTKFKHLVIHSLSADKPVIAGMSVPPFNTGHALLIYGYYNKSILYSCPRKGNQAASFEAFYNNLTSKRMSFNYLYFTKQPPRRETCAATPSGSPDQRAAKVPFPRNPMLRRSASAATEAHPALACAGSK</sequence>
<dbReference type="RefSeq" id="WP_207861355.1">
    <property type="nucleotide sequence ID" value="NZ_JAFREP010000024.1"/>
</dbReference>
<dbReference type="Proteomes" id="UP000664417">
    <property type="component" value="Unassembled WGS sequence"/>
</dbReference>
<feature type="region of interest" description="Disordered" evidence="1">
    <location>
        <begin position="205"/>
        <end position="224"/>
    </location>
</feature>
<organism evidence="2 3">
    <name type="scientific">Acanthopleuribacter pedis</name>
    <dbReference type="NCBI Taxonomy" id="442870"/>
    <lineage>
        <taxon>Bacteria</taxon>
        <taxon>Pseudomonadati</taxon>
        <taxon>Acidobacteriota</taxon>
        <taxon>Holophagae</taxon>
        <taxon>Acanthopleuribacterales</taxon>
        <taxon>Acanthopleuribacteraceae</taxon>
        <taxon>Acanthopleuribacter</taxon>
    </lineage>
</organism>